<feature type="region of interest" description="Disordered" evidence="4">
    <location>
        <begin position="852"/>
        <end position="949"/>
    </location>
</feature>
<dbReference type="PANTHER" id="PTHR45532:SF1">
    <property type="entry name" value="WD REPEAT-CONTAINING PROTEIN 97"/>
    <property type="match status" value="1"/>
</dbReference>
<comment type="caution">
    <text evidence="5">The sequence shown here is derived from an EMBL/GenBank/DDBJ whole genome shotgun (WGS) entry which is preliminary data.</text>
</comment>
<dbReference type="PROSITE" id="PS50294">
    <property type="entry name" value="WD_REPEATS_REGION"/>
    <property type="match status" value="1"/>
</dbReference>
<dbReference type="InterPro" id="IPR019775">
    <property type="entry name" value="WD40_repeat_CS"/>
</dbReference>
<dbReference type="InterPro" id="IPR015943">
    <property type="entry name" value="WD40/YVTN_repeat-like_dom_sf"/>
</dbReference>
<keyword evidence="2" id="KW-0677">Repeat</keyword>
<dbReference type="Gene3D" id="2.130.10.10">
    <property type="entry name" value="YVTN repeat-like/Quinoprotein amine dehydrogenase"/>
    <property type="match status" value="2"/>
</dbReference>
<keyword evidence="6" id="KW-1185">Reference proteome</keyword>
<evidence type="ECO:0000313" key="6">
    <source>
        <dbReference type="Proteomes" id="UP001174909"/>
    </source>
</evidence>
<feature type="repeat" description="WD" evidence="3">
    <location>
        <begin position="279"/>
        <end position="320"/>
    </location>
</feature>
<accession>A0AA35XHT2</accession>
<dbReference type="InterPro" id="IPR001680">
    <property type="entry name" value="WD40_rpt"/>
</dbReference>
<dbReference type="Proteomes" id="UP001174909">
    <property type="component" value="Unassembled WGS sequence"/>
</dbReference>
<reference evidence="5" key="1">
    <citation type="submission" date="2023-03" db="EMBL/GenBank/DDBJ databases">
        <authorList>
            <person name="Steffen K."/>
            <person name="Cardenas P."/>
        </authorList>
    </citation>
    <scope>NUCLEOTIDE SEQUENCE</scope>
</reference>
<evidence type="ECO:0000256" key="2">
    <source>
        <dbReference type="ARBA" id="ARBA00022737"/>
    </source>
</evidence>
<dbReference type="InterPro" id="IPR011047">
    <property type="entry name" value="Quinoprotein_ADH-like_sf"/>
</dbReference>
<feature type="compositionally biased region" description="Pro residues" evidence="4">
    <location>
        <begin position="894"/>
        <end position="903"/>
    </location>
</feature>
<dbReference type="PROSITE" id="PS00678">
    <property type="entry name" value="WD_REPEATS_1"/>
    <property type="match status" value="1"/>
</dbReference>
<name>A0AA35XHT2_GEOBA</name>
<keyword evidence="1 3" id="KW-0853">WD repeat</keyword>
<feature type="compositionally biased region" description="Acidic residues" evidence="4">
    <location>
        <begin position="859"/>
        <end position="872"/>
    </location>
</feature>
<dbReference type="PANTHER" id="PTHR45532">
    <property type="entry name" value="WD REPEAT-CONTAINING PROTEIN 97"/>
    <property type="match status" value="1"/>
</dbReference>
<dbReference type="Pfam" id="PF00400">
    <property type="entry name" value="WD40"/>
    <property type="match status" value="2"/>
</dbReference>
<gene>
    <name evidence="5" type="ORF">GBAR_LOCUS28109</name>
</gene>
<dbReference type="PROSITE" id="PS50082">
    <property type="entry name" value="WD_REPEATS_2"/>
    <property type="match status" value="3"/>
</dbReference>
<proteinExistence type="predicted"/>
<feature type="region of interest" description="Disordered" evidence="4">
    <location>
        <begin position="1"/>
        <end position="47"/>
    </location>
</feature>
<dbReference type="EMBL" id="CASHTH010003920">
    <property type="protein sequence ID" value="CAI8051327.1"/>
    <property type="molecule type" value="Genomic_DNA"/>
</dbReference>
<feature type="repeat" description="WD" evidence="3">
    <location>
        <begin position="238"/>
        <end position="270"/>
    </location>
</feature>
<organism evidence="5 6">
    <name type="scientific">Geodia barretti</name>
    <name type="common">Barrett's horny sponge</name>
    <dbReference type="NCBI Taxonomy" id="519541"/>
    <lineage>
        <taxon>Eukaryota</taxon>
        <taxon>Metazoa</taxon>
        <taxon>Porifera</taxon>
        <taxon>Demospongiae</taxon>
        <taxon>Heteroscleromorpha</taxon>
        <taxon>Tetractinellida</taxon>
        <taxon>Astrophorina</taxon>
        <taxon>Geodiidae</taxon>
        <taxon>Geodia</taxon>
    </lineage>
</organism>
<evidence type="ECO:0000256" key="3">
    <source>
        <dbReference type="PROSITE-ProRule" id="PRU00221"/>
    </source>
</evidence>
<dbReference type="InterPro" id="IPR020472">
    <property type="entry name" value="WD40_PAC1"/>
</dbReference>
<evidence type="ECO:0000256" key="1">
    <source>
        <dbReference type="ARBA" id="ARBA00022574"/>
    </source>
</evidence>
<dbReference type="PRINTS" id="PR00320">
    <property type="entry name" value="GPROTEINBRPT"/>
</dbReference>
<evidence type="ECO:0000313" key="5">
    <source>
        <dbReference type="EMBL" id="CAI8051327.1"/>
    </source>
</evidence>
<feature type="compositionally biased region" description="Low complexity" evidence="4">
    <location>
        <begin position="1"/>
        <end position="38"/>
    </location>
</feature>
<dbReference type="SUPFAM" id="SSF50998">
    <property type="entry name" value="Quinoprotein alcohol dehydrogenase-like"/>
    <property type="match status" value="2"/>
</dbReference>
<feature type="repeat" description="WD" evidence="3">
    <location>
        <begin position="626"/>
        <end position="657"/>
    </location>
</feature>
<sequence length="1322" mass="145955">MITSASSRPPSERPSYTPTPSLGGRTTPSSLSSLLRPSTADTREQGVHIRHGVLPTYTFRVGEGIQNVLFRPSVPESVVLSGDYCYSFARGKRKEKWLLESGDGERPEELLKLLYASHHNVYVGICTTTIKLYNQQFQCYFEARTEREIVSAVYNESSAGEIITGSQGSITIWTFRQGGKKIAPAQIIVEGLGDNGSGPVSVLHMEDVPGRAQRCFAAVNSGIRVYQVCSGRLLSSHPSLHHCTLSALLFFRPLTLLLSADTDGAIKVWDTSWRLCCTFISHREAVTALSPYPHGPLVISGSLDSTLCVWDLTSQDQVDCLDNGAPVHGLHSSPGTPHILTHSHTLVRGWRVQQLYKRSAIIGREILSLSSTTHPLVPRRLLASCADSAVRLVCPVGGHVITTALLPPGQRVLSLIHFPLTESLYVLEKGGTVTVFNTSQTPSPATAHWTAPSSLGQFTCLAHYEQTMDEEDIEEMLAEDRWLGVVLEARKLSRLSLYTKDPLTVQREGMSLLLAGTNEGHIALIDHTTGDVQFHLKGPVTLLACDAKQNYIFSASNDCQIFISKLHPHIQESISLMMSFDVTFCPSFICITPDRVGVACNNHAHSSFTIDMYSLQDRASFTGDPENSHQAAITGLAPFPRLHLFASTGLDRTLRIWTANNHPVRVLQLDGSPSSPVFSSPSAHLTLSLLRHLHSIDPSTYLPEQLLNQLVSMTTDDVEETPPREMISDLSTLTPEDLERLEVVDDTIQQEAYKGALSVEEMTELEDIAREKAAGMSLLVERDNEIRGILNDSSYRKGPRLSFFPPLATFEPPYPVAPDGILPNSALLQLLRKSEADVALAQTWAPPVLSDQQRRLMAEMEDEVEEEEEDSDLQSQLQAALDADYTSPPASLSPTPPPSPPPDPVRRKIVPLKLEKLVAPPKPTPPPRTLTPPPPKSPTPPPPPPTPLPEYIAQFISRQWFDKLYPNANSSTFPRPWSVTRFIMSLLSHLSRASLDSFTKTDICLAIHHLLRSHSPSNTDDIHRTVLDQLTTPPRPSLLNPSHRPLVTASLSLLYHMNTLSPALVVVGMLASVEERGGGGGGGGVVERELVAWLERNGMEDPHGYFTRHLAHTATSQQTGPELHGAVERWLEDWATREHTSRQNKRLQPPPTNRGNKASKKKAGVKGVSPLLKCNVIDVINYFIRIEHENELKKRVVTPPPAPPPEPEEELPHNTVLTLPRITRSRRVARLGETHCSCCHPERETSLYHRLPPVSRPSHPAHLLSGFSRTLSLAMRPQTINPFLTEEEEEEAAAQSRQAPPTMTSLMKYFIPELSVVHNQAP</sequence>
<evidence type="ECO:0000256" key="4">
    <source>
        <dbReference type="SAM" id="MobiDB-lite"/>
    </source>
</evidence>
<feature type="region of interest" description="Disordered" evidence="4">
    <location>
        <begin position="1137"/>
        <end position="1165"/>
    </location>
</feature>
<dbReference type="SMART" id="SM00320">
    <property type="entry name" value="WD40"/>
    <property type="match status" value="5"/>
</dbReference>
<feature type="compositionally biased region" description="Pro residues" evidence="4">
    <location>
        <begin position="920"/>
        <end position="948"/>
    </location>
</feature>
<protein>
    <submittedName>
        <fullName evidence="5">WD repeat-containing protein 97</fullName>
    </submittedName>
</protein>